<evidence type="ECO:0000256" key="1">
    <source>
        <dbReference type="ARBA" id="ARBA00004141"/>
    </source>
</evidence>
<evidence type="ECO:0000256" key="3">
    <source>
        <dbReference type="ARBA" id="ARBA00022989"/>
    </source>
</evidence>
<dbReference type="OrthoDB" id="5985522at2759"/>
<dbReference type="PANTHER" id="PTHR45902:SF1">
    <property type="entry name" value="LATROPHILIN RECEPTOR-LIKE PROTEIN A"/>
    <property type="match status" value="1"/>
</dbReference>
<evidence type="ECO:0000313" key="7">
    <source>
        <dbReference type="EMBL" id="KAJ7358866.1"/>
    </source>
</evidence>
<dbReference type="Gene3D" id="1.20.1070.10">
    <property type="entry name" value="Rhodopsin 7-helix transmembrane proteins"/>
    <property type="match status" value="2"/>
</dbReference>
<feature type="transmembrane region" description="Helical" evidence="6">
    <location>
        <begin position="365"/>
        <end position="384"/>
    </location>
</feature>
<keyword evidence="2 6" id="KW-0812">Transmembrane</keyword>
<dbReference type="InterPro" id="IPR000832">
    <property type="entry name" value="GPCR_2_secretin-like"/>
</dbReference>
<reference evidence="7" key="1">
    <citation type="submission" date="2023-01" db="EMBL/GenBank/DDBJ databases">
        <title>Genome assembly of the deep-sea coral Lophelia pertusa.</title>
        <authorList>
            <person name="Herrera S."/>
            <person name="Cordes E."/>
        </authorList>
    </citation>
    <scope>NUCLEOTIDE SEQUENCE</scope>
    <source>
        <strain evidence="7">USNM1676648</strain>
        <tissue evidence="7">Polyp</tissue>
    </source>
</reference>
<evidence type="ECO:0000256" key="6">
    <source>
        <dbReference type="SAM" id="Phobius"/>
    </source>
</evidence>
<dbReference type="CDD" id="cd13952">
    <property type="entry name" value="7tm_classB"/>
    <property type="match status" value="1"/>
</dbReference>
<keyword evidence="4 6" id="KW-0472">Membrane</keyword>
<proteinExistence type="predicted"/>
<keyword evidence="8" id="KW-1185">Reference proteome</keyword>
<dbReference type="AlphaFoldDB" id="A0A9W9YMR9"/>
<evidence type="ECO:0000256" key="5">
    <source>
        <dbReference type="SAM" id="MobiDB-lite"/>
    </source>
</evidence>
<dbReference type="Proteomes" id="UP001163046">
    <property type="component" value="Unassembled WGS sequence"/>
</dbReference>
<dbReference type="InterPro" id="IPR053231">
    <property type="entry name" value="GPCR_LN-TM7"/>
</dbReference>
<sequence>MDLCKYSHIESYPSRFHGQGRHCEDEGMGKGTWAMRSAAYYEEEEVLEDQEDLEESGEAEEYDSDSNLSLSGNEAEEDEDVGMPLSTIPGNQTALCSELQTLVQDYGAKTICNISEASCNPNLHVTRGPPNRNDLKWGTCYCDQLCKVVGDCCVDLRHLVNCTFNKVYDPFRERCLPVHSSRSNSNKTNMTDQCWGPRFPSHELVVLSNNSVFIIPHSKLYNNDSYILVNQTLILCINFTRNYTSRNYTKKVTPTYNNEKPPSHAHALRILTYVGSSLSIIALLFLLVTYFLFAELRTYPGKMVMHLSCAMIAMQSVYFASDPDVVSSAVLCCDGRLVALLHLGFILVDECYRPQHTENHLNPDLFSWALPLVVVGICVTLQITNAVNVGYGNADGCQLSLPSRTFAVAVPVSAMLVFNIVALIRTAVAIKLGQLSWGSPGSCDLCWLFYPTPYLEFPFVIINSCQGVLICMSFVFKKHVFTLYKQRFMVAPQPEPAATNGDEQQAGRVG</sequence>
<feature type="transmembrane region" description="Helical" evidence="6">
    <location>
        <begin position="405"/>
        <end position="430"/>
    </location>
</feature>
<comment type="subcellular location">
    <subcellularLocation>
        <location evidence="1">Membrane</location>
        <topology evidence="1">Multi-pass membrane protein</topology>
    </subcellularLocation>
</comment>
<feature type="compositionally biased region" description="Acidic residues" evidence="5">
    <location>
        <begin position="47"/>
        <end position="64"/>
    </location>
</feature>
<feature type="transmembrane region" description="Helical" evidence="6">
    <location>
        <begin position="457"/>
        <end position="476"/>
    </location>
</feature>
<keyword evidence="3 6" id="KW-1133">Transmembrane helix</keyword>
<dbReference type="PANTHER" id="PTHR45902">
    <property type="entry name" value="LATROPHILIN RECEPTOR-LIKE PROTEIN A"/>
    <property type="match status" value="1"/>
</dbReference>
<dbReference type="Pfam" id="PF00002">
    <property type="entry name" value="7tm_2"/>
    <property type="match status" value="1"/>
</dbReference>
<name>A0A9W9YMR9_9CNID</name>
<comment type="caution">
    <text evidence="7">The sequence shown here is derived from an EMBL/GenBank/DDBJ whole genome shotgun (WGS) entry which is preliminary data.</text>
</comment>
<accession>A0A9W9YMR9</accession>
<dbReference type="GO" id="GO:0016020">
    <property type="term" value="C:membrane"/>
    <property type="evidence" value="ECO:0007669"/>
    <property type="project" value="UniProtKB-SubCell"/>
</dbReference>
<gene>
    <name evidence="7" type="ORF">OS493_020704</name>
</gene>
<evidence type="ECO:0000256" key="2">
    <source>
        <dbReference type="ARBA" id="ARBA00022692"/>
    </source>
</evidence>
<dbReference type="EMBL" id="MU827314">
    <property type="protein sequence ID" value="KAJ7358866.1"/>
    <property type="molecule type" value="Genomic_DNA"/>
</dbReference>
<dbReference type="GO" id="GO:0004930">
    <property type="term" value="F:G protein-coupled receptor activity"/>
    <property type="evidence" value="ECO:0007669"/>
    <property type="project" value="InterPro"/>
</dbReference>
<evidence type="ECO:0000313" key="8">
    <source>
        <dbReference type="Proteomes" id="UP001163046"/>
    </source>
</evidence>
<organism evidence="7 8">
    <name type="scientific">Desmophyllum pertusum</name>
    <dbReference type="NCBI Taxonomy" id="174260"/>
    <lineage>
        <taxon>Eukaryota</taxon>
        <taxon>Metazoa</taxon>
        <taxon>Cnidaria</taxon>
        <taxon>Anthozoa</taxon>
        <taxon>Hexacorallia</taxon>
        <taxon>Scleractinia</taxon>
        <taxon>Caryophylliina</taxon>
        <taxon>Caryophylliidae</taxon>
        <taxon>Desmophyllum</taxon>
    </lineage>
</organism>
<evidence type="ECO:0000256" key="4">
    <source>
        <dbReference type="ARBA" id="ARBA00023136"/>
    </source>
</evidence>
<feature type="transmembrane region" description="Helical" evidence="6">
    <location>
        <begin position="304"/>
        <end position="321"/>
    </location>
</feature>
<feature type="transmembrane region" description="Helical" evidence="6">
    <location>
        <begin position="270"/>
        <end position="292"/>
    </location>
</feature>
<feature type="region of interest" description="Disordered" evidence="5">
    <location>
        <begin position="47"/>
        <end position="78"/>
    </location>
</feature>
<protein>
    <submittedName>
        <fullName evidence="7">Uncharacterized protein</fullName>
    </submittedName>
</protein>